<dbReference type="AlphaFoldDB" id="A0A4Y2GRB5"/>
<evidence type="ECO:0000256" key="1">
    <source>
        <dbReference type="SAM" id="MobiDB-lite"/>
    </source>
</evidence>
<feature type="compositionally biased region" description="Polar residues" evidence="1">
    <location>
        <begin position="155"/>
        <end position="167"/>
    </location>
</feature>
<keyword evidence="4" id="KW-1185">Reference proteome</keyword>
<feature type="signal peptide" evidence="2">
    <location>
        <begin position="1"/>
        <end position="25"/>
    </location>
</feature>
<organism evidence="3 4">
    <name type="scientific">Araneus ventricosus</name>
    <name type="common">Orbweaver spider</name>
    <name type="synonym">Epeira ventricosa</name>
    <dbReference type="NCBI Taxonomy" id="182803"/>
    <lineage>
        <taxon>Eukaryota</taxon>
        <taxon>Metazoa</taxon>
        <taxon>Ecdysozoa</taxon>
        <taxon>Arthropoda</taxon>
        <taxon>Chelicerata</taxon>
        <taxon>Arachnida</taxon>
        <taxon>Araneae</taxon>
        <taxon>Araneomorphae</taxon>
        <taxon>Entelegynae</taxon>
        <taxon>Araneoidea</taxon>
        <taxon>Araneidae</taxon>
        <taxon>Araneus</taxon>
    </lineage>
</organism>
<keyword evidence="2" id="KW-0732">Signal</keyword>
<name>A0A4Y2GRB5_ARAVE</name>
<dbReference type="Proteomes" id="UP000499080">
    <property type="component" value="Unassembled WGS sequence"/>
</dbReference>
<evidence type="ECO:0008006" key="5">
    <source>
        <dbReference type="Google" id="ProtNLM"/>
    </source>
</evidence>
<accession>A0A4Y2GRB5</accession>
<comment type="caution">
    <text evidence="3">The sequence shown here is derived from an EMBL/GenBank/DDBJ whole genome shotgun (WGS) entry which is preliminary data.</text>
</comment>
<proteinExistence type="predicted"/>
<evidence type="ECO:0000313" key="4">
    <source>
        <dbReference type="Proteomes" id="UP000499080"/>
    </source>
</evidence>
<sequence length="167" mass="18233">MHGASAATSWKWVMLVLCCRVVAMGNECECRVVAMGNECECRAVAMGNECEYCAVLWQWVMHVNAVLCCGNGSNSPGSVQEIYLKEWCLEVSLVQGLGGGTQSPTINIPPGEASVRLLIRVLAVTRRKKQAEVNKTTPLNEVSDLNKEKSKRSCIPSSKSKDNSQQL</sequence>
<reference evidence="3 4" key="1">
    <citation type="journal article" date="2019" name="Sci. Rep.">
        <title>Orb-weaving spider Araneus ventricosus genome elucidates the spidroin gene catalogue.</title>
        <authorList>
            <person name="Kono N."/>
            <person name="Nakamura H."/>
            <person name="Ohtoshi R."/>
            <person name="Moran D.A.P."/>
            <person name="Shinohara A."/>
            <person name="Yoshida Y."/>
            <person name="Fujiwara M."/>
            <person name="Mori M."/>
            <person name="Tomita M."/>
            <person name="Arakawa K."/>
        </authorList>
    </citation>
    <scope>NUCLEOTIDE SEQUENCE [LARGE SCALE GENOMIC DNA]</scope>
</reference>
<protein>
    <recommendedName>
        <fullName evidence="5">Secreted protein</fullName>
    </recommendedName>
</protein>
<evidence type="ECO:0000256" key="2">
    <source>
        <dbReference type="SAM" id="SignalP"/>
    </source>
</evidence>
<feature type="region of interest" description="Disordered" evidence="1">
    <location>
        <begin position="135"/>
        <end position="167"/>
    </location>
</feature>
<gene>
    <name evidence="3" type="ORF">AVEN_121561_1</name>
</gene>
<dbReference type="EMBL" id="BGPR01001469">
    <property type="protein sequence ID" value="GBM54684.1"/>
    <property type="molecule type" value="Genomic_DNA"/>
</dbReference>
<feature type="chain" id="PRO_5021278947" description="Secreted protein" evidence="2">
    <location>
        <begin position="26"/>
        <end position="167"/>
    </location>
</feature>
<evidence type="ECO:0000313" key="3">
    <source>
        <dbReference type="EMBL" id="GBM54684.1"/>
    </source>
</evidence>